<dbReference type="AlphaFoldDB" id="Q96JR5"/>
<dbReference type="PANTHER" id="PTHR12138:SF161">
    <property type="entry name" value="SECRETED PROTEIN"/>
    <property type="match status" value="1"/>
</dbReference>
<dbReference type="PRINTS" id="PR02045">
    <property type="entry name" value="F138DOMAIN"/>
</dbReference>
<organism evidence="1">
    <name type="scientific">Homo sapiens</name>
    <name type="common">Human</name>
    <dbReference type="NCBI Taxonomy" id="9606"/>
    <lineage>
        <taxon>Eukaryota</taxon>
        <taxon>Metazoa</taxon>
        <taxon>Chordata</taxon>
        <taxon>Craniata</taxon>
        <taxon>Vertebrata</taxon>
        <taxon>Euteleostomi</taxon>
        <taxon>Mammalia</taxon>
        <taxon>Eutheria</taxon>
        <taxon>Euarchontoglires</taxon>
        <taxon>Primates</taxon>
        <taxon>Haplorrhini</taxon>
        <taxon>Catarrhini</taxon>
        <taxon>Hominidae</taxon>
        <taxon>Homo</taxon>
    </lineage>
</organism>
<name>Q96JR5_HUMAN</name>
<accession>Q96JR5</accession>
<reference evidence="1" key="1">
    <citation type="journal article" date="2001" name="Genome Res.">
        <title>Gene expression profiling in human fetal liver and identification of tissue- and developmental-stage-specific genes through compiled expression profiles and efficient cloning of full-length cDNAs.</title>
        <authorList>
            <person name="Yu Y."/>
            <person name="Zhang C."/>
            <person name="Zhou G."/>
            <person name="Wu S."/>
            <person name="Qu X."/>
            <person name="Wei H."/>
            <person name="Xing G."/>
            <person name="Dong C."/>
            <person name="Zhai Y."/>
            <person name="Wan J."/>
            <person name="Ouyang S."/>
            <person name="Li L."/>
            <person name="Zhang S."/>
            <person name="Zhou K."/>
            <person name="Zhang Y."/>
            <person name="Wu C."/>
            <person name="He F."/>
        </authorList>
    </citation>
    <scope>NUCLEOTIDE SEQUENCE</scope>
    <source>
        <tissue evidence="1">Liver</tissue>
    </source>
</reference>
<proteinExistence type="evidence at transcript level"/>
<protein>
    <submittedName>
        <fullName evidence="1">PRO0764</fullName>
    </submittedName>
</protein>
<dbReference type="EMBL" id="AF305818">
    <property type="protein sequence ID" value="AAK55521.1"/>
    <property type="molecule type" value="mRNA"/>
</dbReference>
<sequence>MYWHSCHPRPFPAESHCVTPAGVQWRDLGSLQTHCNIHLPGSSDSPASASWVAGITGTRHHTWLIFVFLVVTGFHHVGQAGLKLLTSGDPPSSSSQSAGITGVSHHAQPYSCIFFFFFFEMESESHPVAQGGV</sequence>
<evidence type="ECO:0000313" key="1">
    <source>
        <dbReference type="EMBL" id="AAK55521.1"/>
    </source>
</evidence>
<dbReference type="PANTHER" id="PTHR12138">
    <property type="entry name" value="PRIMATE-EXPANDED PROTEIN FAMILY"/>
    <property type="match status" value="1"/>
</dbReference>